<gene>
    <name evidence="2" type="ORF">HK099_002938</name>
</gene>
<feature type="signal peptide" evidence="1">
    <location>
        <begin position="1"/>
        <end position="18"/>
    </location>
</feature>
<comment type="caution">
    <text evidence="2">The sequence shown here is derived from an EMBL/GenBank/DDBJ whole genome shotgun (WGS) entry which is preliminary data.</text>
</comment>
<name>A0AAD5Y3A7_9FUNG</name>
<proteinExistence type="predicted"/>
<sequence length="140" mass="16384">MLAKFVFLVLALSVTVLAHSKHWYKHHYNKGDLSEKEYGYKHKHYGHKHHKYKHREYLALDEEDIDAQEGNDSGSEKESYGYKKKKHYKEKESYGCTNGHMKCKGTGFNTCDHHTWVYRECGKGTACKQNGKGVYCDYAR</sequence>
<dbReference type="EMBL" id="JADGJW010000020">
    <property type="protein sequence ID" value="KAJ3227245.1"/>
    <property type="molecule type" value="Genomic_DNA"/>
</dbReference>
<organism evidence="2 3">
    <name type="scientific">Clydaea vesicula</name>
    <dbReference type="NCBI Taxonomy" id="447962"/>
    <lineage>
        <taxon>Eukaryota</taxon>
        <taxon>Fungi</taxon>
        <taxon>Fungi incertae sedis</taxon>
        <taxon>Chytridiomycota</taxon>
        <taxon>Chytridiomycota incertae sedis</taxon>
        <taxon>Chytridiomycetes</taxon>
        <taxon>Lobulomycetales</taxon>
        <taxon>Lobulomycetaceae</taxon>
        <taxon>Clydaea</taxon>
    </lineage>
</organism>
<accession>A0AAD5Y3A7</accession>
<evidence type="ECO:0000313" key="2">
    <source>
        <dbReference type="EMBL" id="KAJ3227245.1"/>
    </source>
</evidence>
<evidence type="ECO:0000256" key="1">
    <source>
        <dbReference type="SAM" id="SignalP"/>
    </source>
</evidence>
<protein>
    <submittedName>
        <fullName evidence="2">Uncharacterized protein</fullName>
    </submittedName>
</protein>
<dbReference type="Proteomes" id="UP001211065">
    <property type="component" value="Unassembled WGS sequence"/>
</dbReference>
<dbReference type="AlphaFoldDB" id="A0AAD5Y3A7"/>
<evidence type="ECO:0000313" key="3">
    <source>
        <dbReference type="Proteomes" id="UP001211065"/>
    </source>
</evidence>
<keyword evidence="3" id="KW-1185">Reference proteome</keyword>
<feature type="chain" id="PRO_5042210992" evidence="1">
    <location>
        <begin position="19"/>
        <end position="140"/>
    </location>
</feature>
<reference evidence="2" key="1">
    <citation type="submission" date="2020-05" db="EMBL/GenBank/DDBJ databases">
        <title>Phylogenomic resolution of chytrid fungi.</title>
        <authorList>
            <person name="Stajich J.E."/>
            <person name="Amses K."/>
            <person name="Simmons R."/>
            <person name="Seto K."/>
            <person name="Myers J."/>
            <person name="Bonds A."/>
            <person name="Quandt C.A."/>
            <person name="Barry K."/>
            <person name="Liu P."/>
            <person name="Grigoriev I."/>
            <person name="Longcore J.E."/>
            <person name="James T.Y."/>
        </authorList>
    </citation>
    <scope>NUCLEOTIDE SEQUENCE</scope>
    <source>
        <strain evidence="2">JEL0476</strain>
    </source>
</reference>
<keyword evidence="1" id="KW-0732">Signal</keyword>